<dbReference type="Proteomes" id="UP000654075">
    <property type="component" value="Unassembled WGS sequence"/>
</dbReference>
<dbReference type="AlphaFoldDB" id="A0A813D9M0"/>
<evidence type="ECO:0008006" key="4">
    <source>
        <dbReference type="Google" id="ProtNLM"/>
    </source>
</evidence>
<sequence>MAASTKSQKADPRSRAPDVNLFDMPEMLPGARSNANPAQKDQYDQRCRQVHEDNVQEECEAAEEEVRSASGSQVTFAELEAWFPTLDAELVQALCRDAPTPQHAIETLLALSAATADAAGAGSEGVAPRATTPPPRNFGAEDNEQFPSLVDKNGWQVGNQRLFERDPEEELGSAWRDCAKAAKDMPSPKATQPSIAWGGRRRKGKKADDSNLELQEPMTDYEYRHSAGERREQNRAQYGRSTRQGVASTGGGEEDRYVEGGPEEADGSESEASEVPAAP</sequence>
<evidence type="ECO:0000313" key="3">
    <source>
        <dbReference type="Proteomes" id="UP000654075"/>
    </source>
</evidence>
<dbReference type="OrthoDB" id="10444443at2759"/>
<gene>
    <name evidence="2" type="ORF">PGLA1383_LOCUS2424</name>
</gene>
<protein>
    <recommendedName>
        <fullName evidence="4">CUE domain-containing protein</fullName>
    </recommendedName>
</protein>
<name>A0A813D9M0_POLGL</name>
<feature type="compositionally biased region" description="Polar residues" evidence="1">
    <location>
        <begin position="235"/>
        <end position="247"/>
    </location>
</feature>
<reference evidence="2" key="1">
    <citation type="submission" date="2021-02" db="EMBL/GenBank/DDBJ databases">
        <authorList>
            <person name="Dougan E. K."/>
            <person name="Rhodes N."/>
            <person name="Thang M."/>
            <person name="Chan C."/>
        </authorList>
    </citation>
    <scope>NUCLEOTIDE SEQUENCE</scope>
</reference>
<accession>A0A813D9M0</accession>
<feature type="compositionally biased region" description="Acidic residues" evidence="1">
    <location>
        <begin position="261"/>
        <end position="272"/>
    </location>
</feature>
<comment type="caution">
    <text evidence="2">The sequence shown here is derived from an EMBL/GenBank/DDBJ whole genome shotgun (WGS) entry which is preliminary data.</text>
</comment>
<proteinExistence type="predicted"/>
<evidence type="ECO:0000313" key="2">
    <source>
        <dbReference type="EMBL" id="CAE8583459.1"/>
    </source>
</evidence>
<feature type="region of interest" description="Disordered" evidence="1">
    <location>
        <begin position="122"/>
        <end position="279"/>
    </location>
</feature>
<evidence type="ECO:0000256" key="1">
    <source>
        <dbReference type="SAM" id="MobiDB-lite"/>
    </source>
</evidence>
<feature type="region of interest" description="Disordered" evidence="1">
    <location>
        <begin position="1"/>
        <end position="44"/>
    </location>
</feature>
<dbReference type="EMBL" id="CAJNNV010000742">
    <property type="protein sequence ID" value="CAE8583459.1"/>
    <property type="molecule type" value="Genomic_DNA"/>
</dbReference>
<feature type="compositionally biased region" description="Basic and acidic residues" evidence="1">
    <location>
        <begin position="221"/>
        <end position="234"/>
    </location>
</feature>
<keyword evidence="3" id="KW-1185">Reference proteome</keyword>
<organism evidence="2 3">
    <name type="scientific">Polarella glacialis</name>
    <name type="common">Dinoflagellate</name>
    <dbReference type="NCBI Taxonomy" id="89957"/>
    <lineage>
        <taxon>Eukaryota</taxon>
        <taxon>Sar</taxon>
        <taxon>Alveolata</taxon>
        <taxon>Dinophyceae</taxon>
        <taxon>Suessiales</taxon>
        <taxon>Suessiaceae</taxon>
        <taxon>Polarella</taxon>
    </lineage>
</organism>